<dbReference type="Gene3D" id="1.10.510.10">
    <property type="entry name" value="Transferase(Phosphotransferase) domain 1"/>
    <property type="match status" value="1"/>
</dbReference>
<protein>
    <recommendedName>
        <fullName evidence="1">non-specific serine/threonine protein kinase</fullName>
        <ecNumber evidence="1">2.7.11.1</ecNumber>
    </recommendedName>
</protein>
<evidence type="ECO:0000256" key="9">
    <source>
        <dbReference type="ARBA" id="ARBA00047899"/>
    </source>
</evidence>
<evidence type="ECO:0000256" key="7">
    <source>
        <dbReference type="ARBA" id="ARBA00022840"/>
    </source>
</evidence>
<evidence type="ECO:0000259" key="13">
    <source>
        <dbReference type="PROSITE" id="PS50011"/>
    </source>
</evidence>
<dbReference type="CDD" id="cd06627">
    <property type="entry name" value="STKc_Cdc7_like"/>
    <property type="match status" value="1"/>
</dbReference>
<dbReference type="PROSITE" id="PS00107">
    <property type="entry name" value="PROTEIN_KINASE_ATP"/>
    <property type="match status" value="1"/>
</dbReference>
<dbReference type="GO" id="GO:0005524">
    <property type="term" value="F:ATP binding"/>
    <property type="evidence" value="ECO:0007669"/>
    <property type="project" value="UniProtKB-UniRule"/>
</dbReference>
<dbReference type="AlphaFoldDB" id="A0AAW0DPN9"/>
<evidence type="ECO:0000256" key="6">
    <source>
        <dbReference type="ARBA" id="ARBA00022777"/>
    </source>
</evidence>
<evidence type="ECO:0000256" key="10">
    <source>
        <dbReference type="ARBA" id="ARBA00048679"/>
    </source>
</evidence>
<evidence type="ECO:0000256" key="2">
    <source>
        <dbReference type="ARBA" id="ARBA00022527"/>
    </source>
</evidence>
<dbReference type="Gene3D" id="1.25.10.10">
    <property type="entry name" value="Leucine-rich Repeat Variant"/>
    <property type="match status" value="3"/>
</dbReference>
<keyword evidence="2" id="KW-0723">Serine/threonine-protein kinase</keyword>
<dbReference type="SUPFAM" id="SSF48371">
    <property type="entry name" value="ARM repeat"/>
    <property type="match status" value="1"/>
</dbReference>
<accession>A0AAW0DPN9</accession>
<dbReference type="EC" id="2.7.11.1" evidence="1"/>
<keyword evidence="5 11" id="KW-0547">Nucleotide-binding</keyword>
<evidence type="ECO:0000313" key="15">
    <source>
        <dbReference type="Proteomes" id="UP001383192"/>
    </source>
</evidence>
<feature type="domain" description="Protein kinase" evidence="13">
    <location>
        <begin position="23"/>
        <end position="275"/>
    </location>
</feature>
<comment type="catalytic activity">
    <reaction evidence="9">
        <text>L-threonyl-[protein] + ATP = O-phospho-L-threonyl-[protein] + ADP + H(+)</text>
        <dbReference type="Rhea" id="RHEA:46608"/>
        <dbReference type="Rhea" id="RHEA-COMP:11060"/>
        <dbReference type="Rhea" id="RHEA-COMP:11605"/>
        <dbReference type="ChEBI" id="CHEBI:15378"/>
        <dbReference type="ChEBI" id="CHEBI:30013"/>
        <dbReference type="ChEBI" id="CHEBI:30616"/>
        <dbReference type="ChEBI" id="CHEBI:61977"/>
        <dbReference type="ChEBI" id="CHEBI:456216"/>
        <dbReference type="EC" id="2.7.11.1"/>
    </reaction>
</comment>
<dbReference type="InterPro" id="IPR011989">
    <property type="entry name" value="ARM-like"/>
</dbReference>
<dbReference type="SUPFAM" id="SSF56112">
    <property type="entry name" value="Protein kinase-like (PK-like)"/>
    <property type="match status" value="1"/>
</dbReference>
<dbReference type="GO" id="GO:0005737">
    <property type="term" value="C:cytoplasm"/>
    <property type="evidence" value="ECO:0007669"/>
    <property type="project" value="TreeGrafter"/>
</dbReference>
<evidence type="ECO:0000313" key="14">
    <source>
        <dbReference type="EMBL" id="KAK7054332.1"/>
    </source>
</evidence>
<feature type="compositionally biased region" description="Polar residues" evidence="12">
    <location>
        <begin position="1263"/>
        <end position="1273"/>
    </location>
</feature>
<dbReference type="InterPro" id="IPR053235">
    <property type="entry name" value="Ser_Thr_kinase"/>
</dbReference>
<dbReference type="FunFam" id="1.25.10.10:FF:000583">
    <property type="entry name" value="MAP3K epsilon protein kinase 1"/>
    <property type="match status" value="1"/>
</dbReference>
<proteinExistence type="inferred from homology"/>
<dbReference type="InterPro" id="IPR000719">
    <property type="entry name" value="Prot_kinase_dom"/>
</dbReference>
<evidence type="ECO:0000256" key="8">
    <source>
        <dbReference type="ARBA" id="ARBA00025754"/>
    </source>
</evidence>
<keyword evidence="4" id="KW-0479">Metal-binding</keyword>
<dbReference type="SMART" id="SM00220">
    <property type="entry name" value="S_TKc"/>
    <property type="match status" value="1"/>
</dbReference>
<dbReference type="Pfam" id="PF00069">
    <property type="entry name" value="Pkinase"/>
    <property type="match status" value="1"/>
</dbReference>
<comment type="similarity">
    <text evidence="8">Belongs to the protein kinase superfamily. STE Ser/Thr protein kinase family.</text>
</comment>
<feature type="compositionally biased region" description="Gly residues" evidence="12">
    <location>
        <begin position="569"/>
        <end position="578"/>
    </location>
</feature>
<evidence type="ECO:0000256" key="5">
    <source>
        <dbReference type="ARBA" id="ARBA00022741"/>
    </source>
</evidence>
<gene>
    <name evidence="14" type="primary">CDC15_2</name>
    <name evidence="14" type="ORF">VNI00_003526</name>
</gene>
<evidence type="ECO:0000256" key="1">
    <source>
        <dbReference type="ARBA" id="ARBA00012513"/>
    </source>
</evidence>
<feature type="region of interest" description="Disordered" evidence="12">
    <location>
        <begin position="413"/>
        <end position="456"/>
    </location>
</feature>
<keyword evidence="3 14" id="KW-0808">Transferase</keyword>
<dbReference type="FunFam" id="1.10.510.10:FF:000946">
    <property type="entry name" value="Probable serine/threonine-protein kinase DDB_G0284251"/>
    <property type="match status" value="1"/>
</dbReference>
<evidence type="ECO:0000256" key="4">
    <source>
        <dbReference type="ARBA" id="ARBA00022723"/>
    </source>
</evidence>
<keyword evidence="15" id="KW-1185">Reference proteome</keyword>
<keyword evidence="7 11" id="KW-0067">ATP-binding</keyword>
<dbReference type="InterPro" id="IPR008271">
    <property type="entry name" value="Ser/Thr_kinase_AS"/>
</dbReference>
<dbReference type="GO" id="GO:0004674">
    <property type="term" value="F:protein serine/threonine kinase activity"/>
    <property type="evidence" value="ECO:0007669"/>
    <property type="project" value="UniProtKB-KW"/>
</dbReference>
<feature type="compositionally biased region" description="Polar residues" evidence="12">
    <location>
        <begin position="331"/>
        <end position="345"/>
    </location>
</feature>
<dbReference type="InterPro" id="IPR011009">
    <property type="entry name" value="Kinase-like_dom_sf"/>
</dbReference>
<feature type="compositionally biased region" description="Low complexity" evidence="12">
    <location>
        <begin position="535"/>
        <end position="568"/>
    </location>
</feature>
<name>A0AAW0DPN9_9AGAR</name>
<sequence length="1273" mass="139879">MTTPSKSAITKSNGSNSKSLHDYQLGDSLGKGAFGQVYRALNWATGETVAVKEIQLSNIPKSDLGEIMSEIDLLKNLNHPNIVKYKGFVKTREFLYIILEFCENGSLHGIIKRFGKFPESLVAVYISQVLEGLVYLHDQGVIHRDIKGANILTNKDGTVKLADFGVASSTTTGAVSNDAVVGSPYWMAPEVIEQSGATTASDIWSVGCVVIELLEGAPPYHDLDPMPALFRIVQDDYPPIPEGASPVVKDFLMHCFQKDNNLRISAKKLLRHPWMVSARRQMAEGSDSEDKSKAPGRPLSNYNYDEAVLKVQAWNEALKSPSRPSKHPYRGQNQSFRPPSPTTRGAQGLSPPELIPYSQSAGSVPTVGGPVRKGGINLVEKIQPMSFVLSAPEEQTDNWDDDFEEGISFTKLQALEERTSTDDEKGGEPEADDNARTIKPNRSPGPNIVPLAKPPSADINPIIEDYSDLAAGEDEQDLESKLADFKMKNSVRRGLFHPDDIKVFGLNTSLNTSPGPKTAPLPDLVNFKPFERPTRPSLSPISRSNSNNSNASPASLRGHTRSFSFVSTGSGGSGGGSMGRAEARRMQSAAEFGKYTEDDDEDYEDVFGKQNGTASEHPIEALKLNTRLSNRSWRGDEDSDEEDPFAEIDEGFSEEDLETNLQRDKWARLCNQVNSLIDELTPSAPDFQLRDACDQLLAIMADDPDMQMQLVSSHGLLAITEVLEGKCSRDVTMKLLQIINVLVTADVVVLESFCLIGGIPLMMNFTSKKYPSECRLEASNFIRLLCNTSVLTLQMFISCRGLKTLVELLDEDYSEQTELVVHALNGIGSVFELQSPTTKNDFCRMFIREGLLDPLSSALLNVMASRGPSSTEMNKKIIQILLVFSQVSQSDIHVRNALGTRKVVRRLLRACELLEPECLVLMLKAVKHLSMNVTLLDVLQNANAIEILVHILEEQSTSPYSTEMSNHIFQTCYNLCRLNKSRQEEAAQAGIVPCLQRVIETKSPLKQFALPILCDLASAGKSCRTLLWQHDGLGMYLKLLEDPYFQVSAMESIISWLQDETARVEDVLVEPDSISALLDCFVTAKANSFENLLDLFLKITRLSTPITIALTKSPSFFKRIVDRLSHNTKAVVRLNLLRILKTVCEVHPNRTMFVEKYGLLGVVEGLSRGGGDGAVLVRELAREIVPVLKPALKPATSRGKGSGLLPSSREGSDSPKASLAPKRMRRTASETSAITVGSSGMSSATARVGKPKVRQRLGDITWQADSGSGSRRS</sequence>
<dbReference type="FunFam" id="3.30.200.20:FF:000042">
    <property type="entry name" value="Aurora kinase A"/>
    <property type="match status" value="1"/>
</dbReference>
<evidence type="ECO:0000256" key="12">
    <source>
        <dbReference type="SAM" id="MobiDB-lite"/>
    </source>
</evidence>
<dbReference type="PROSITE" id="PS50011">
    <property type="entry name" value="PROTEIN_KINASE_DOM"/>
    <property type="match status" value="1"/>
</dbReference>
<evidence type="ECO:0000256" key="11">
    <source>
        <dbReference type="PROSITE-ProRule" id="PRU10141"/>
    </source>
</evidence>
<feature type="compositionally biased region" description="Basic and acidic residues" evidence="12">
    <location>
        <begin position="414"/>
        <end position="436"/>
    </location>
</feature>
<feature type="binding site" evidence="11">
    <location>
        <position position="52"/>
    </location>
    <ligand>
        <name>ATP</name>
        <dbReference type="ChEBI" id="CHEBI:30616"/>
    </ligand>
</feature>
<dbReference type="Proteomes" id="UP001383192">
    <property type="component" value="Unassembled WGS sequence"/>
</dbReference>
<dbReference type="GO" id="GO:0046872">
    <property type="term" value="F:metal ion binding"/>
    <property type="evidence" value="ECO:0007669"/>
    <property type="project" value="UniProtKB-KW"/>
</dbReference>
<comment type="catalytic activity">
    <reaction evidence="10">
        <text>L-seryl-[protein] + ATP = O-phospho-L-seryl-[protein] + ADP + H(+)</text>
        <dbReference type="Rhea" id="RHEA:17989"/>
        <dbReference type="Rhea" id="RHEA-COMP:9863"/>
        <dbReference type="Rhea" id="RHEA-COMP:11604"/>
        <dbReference type="ChEBI" id="CHEBI:15378"/>
        <dbReference type="ChEBI" id="CHEBI:29999"/>
        <dbReference type="ChEBI" id="CHEBI:30616"/>
        <dbReference type="ChEBI" id="CHEBI:83421"/>
        <dbReference type="ChEBI" id="CHEBI:456216"/>
        <dbReference type="EC" id="2.7.11.1"/>
    </reaction>
</comment>
<feature type="compositionally biased region" description="Polar residues" evidence="12">
    <location>
        <begin position="1229"/>
        <end position="1245"/>
    </location>
</feature>
<feature type="region of interest" description="Disordered" evidence="12">
    <location>
        <begin position="511"/>
        <end position="589"/>
    </location>
</feature>
<dbReference type="InterPro" id="IPR016024">
    <property type="entry name" value="ARM-type_fold"/>
</dbReference>
<dbReference type="InterPro" id="IPR017441">
    <property type="entry name" value="Protein_kinase_ATP_BS"/>
</dbReference>
<dbReference type="PROSITE" id="PS00108">
    <property type="entry name" value="PROTEIN_KINASE_ST"/>
    <property type="match status" value="1"/>
</dbReference>
<reference evidence="14 15" key="1">
    <citation type="submission" date="2024-01" db="EMBL/GenBank/DDBJ databases">
        <title>A draft genome for a cacao thread blight-causing isolate of Paramarasmius palmivorus.</title>
        <authorList>
            <person name="Baruah I.K."/>
            <person name="Bukari Y."/>
            <person name="Amoako-Attah I."/>
            <person name="Meinhardt L.W."/>
            <person name="Bailey B.A."/>
            <person name="Cohen S.P."/>
        </authorList>
    </citation>
    <scope>NUCLEOTIDE SEQUENCE [LARGE SCALE GENOMIC DNA]</scope>
    <source>
        <strain evidence="14 15">GH-12</strain>
    </source>
</reference>
<comment type="caution">
    <text evidence="14">The sequence shown here is derived from an EMBL/GenBank/DDBJ whole genome shotgun (WGS) entry which is preliminary data.</text>
</comment>
<dbReference type="PANTHER" id="PTHR24361:SF433">
    <property type="entry name" value="PROTEIN KINASE DOMAIN-CONTAINING PROTEIN"/>
    <property type="match status" value="1"/>
</dbReference>
<dbReference type="EMBL" id="JAYKXP010000009">
    <property type="protein sequence ID" value="KAK7054332.1"/>
    <property type="molecule type" value="Genomic_DNA"/>
</dbReference>
<feature type="region of interest" description="Disordered" evidence="12">
    <location>
        <begin position="280"/>
        <end position="301"/>
    </location>
</feature>
<feature type="region of interest" description="Disordered" evidence="12">
    <location>
        <begin position="1194"/>
        <end position="1273"/>
    </location>
</feature>
<evidence type="ECO:0000256" key="3">
    <source>
        <dbReference type="ARBA" id="ARBA00022679"/>
    </source>
</evidence>
<feature type="region of interest" description="Disordered" evidence="12">
    <location>
        <begin position="319"/>
        <end position="356"/>
    </location>
</feature>
<organism evidence="14 15">
    <name type="scientific">Paramarasmius palmivorus</name>
    <dbReference type="NCBI Taxonomy" id="297713"/>
    <lineage>
        <taxon>Eukaryota</taxon>
        <taxon>Fungi</taxon>
        <taxon>Dikarya</taxon>
        <taxon>Basidiomycota</taxon>
        <taxon>Agaricomycotina</taxon>
        <taxon>Agaricomycetes</taxon>
        <taxon>Agaricomycetidae</taxon>
        <taxon>Agaricales</taxon>
        <taxon>Marasmiineae</taxon>
        <taxon>Marasmiaceae</taxon>
        <taxon>Paramarasmius</taxon>
    </lineage>
</organism>
<keyword evidence="6 14" id="KW-0418">Kinase</keyword>
<dbReference type="PANTHER" id="PTHR24361">
    <property type="entry name" value="MITOGEN-ACTIVATED KINASE KINASE KINASE"/>
    <property type="match status" value="1"/>
</dbReference>